<protein>
    <recommendedName>
        <fullName evidence="4">Lipocalin-like domain-containing protein</fullName>
    </recommendedName>
</protein>
<feature type="signal peptide" evidence="1">
    <location>
        <begin position="1"/>
        <end position="21"/>
    </location>
</feature>
<accession>A0A3D8L3J1</accession>
<dbReference type="EMBL" id="QRGR01000035">
    <property type="protein sequence ID" value="RDV11991.1"/>
    <property type="molecule type" value="Genomic_DNA"/>
</dbReference>
<dbReference type="PROSITE" id="PS51257">
    <property type="entry name" value="PROKAR_LIPOPROTEIN"/>
    <property type="match status" value="1"/>
</dbReference>
<keyword evidence="1" id="KW-0732">Signal</keyword>
<sequence length="141" mass="16263">MRNLKLYTLLIASFFMLTLVSCDKDTEDDVSPYVSPNVTLLTAGEWTGRSVFQNGEDQTTVFEESNQFDLSNYTAVFKRDGTYAERYENNTIADGVWEFENNERGIVLNKGTDDEYNVVISKLDEDEFFYIQSGNEFRLAR</sequence>
<reference evidence="3" key="1">
    <citation type="submission" date="2018-08" db="EMBL/GenBank/DDBJ databases">
        <authorList>
            <person name="Liu Z.-W."/>
            <person name="Du Z.-J."/>
        </authorList>
    </citation>
    <scope>NUCLEOTIDE SEQUENCE [LARGE SCALE GENOMIC DNA]</scope>
    <source>
        <strain evidence="3">H4X</strain>
    </source>
</reference>
<dbReference type="Proteomes" id="UP000256708">
    <property type="component" value="Unassembled WGS sequence"/>
</dbReference>
<name>A0A3D8L3J1_9BACT</name>
<evidence type="ECO:0000313" key="3">
    <source>
        <dbReference type="Proteomes" id="UP000256708"/>
    </source>
</evidence>
<comment type="caution">
    <text evidence="2">The sequence shown here is derived from an EMBL/GenBank/DDBJ whole genome shotgun (WGS) entry which is preliminary data.</text>
</comment>
<organism evidence="2 3">
    <name type="scientific">Pontibacter diazotrophicus</name>
    <dbReference type="NCBI Taxonomy" id="1400979"/>
    <lineage>
        <taxon>Bacteria</taxon>
        <taxon>Pseudomonadati</taxon>
        <taxon>Bacteroidota</taxon>
        <taxon>Cytophagia</taxon>
        <taxon>Cytophagales</taxon>
        <taxon>Hymenobacteraceae</taxon>
        <taxon>Pontibacter</taxon>
    </lineage>
</organism>
<dbReference type="OrthoDB" id="853034at2"/>
<feature type="chain" id="PRO_5017789078" description="Lipocalin-like domain-containing protein" evidence="1">
    <location>
        <begin position="22"/>
        <end position="141"/>
    </location>
</feature>
<dbReference type="AlphaFoldDB" id="A0A3D8L3J1"/>
<dbReference type="RefSeq" id="WP_115567932.1">
    <property type="nucleotide sequence ID" value="NZ_QRGR01000035.1"/>
</dbReference>
<keyword evidence="3" id="KW-1185">Reference proteome</keyword>
<proteinExistence type="predicted"/>
<gene>
    <name evidence="2" type="ORF">DXT99_22945</name>
</gene>
<evidence type="ECO:0000313" key="2">
    <source>
        <dbReference type="EMBL" id="RDV11991.1"/>
    </source>
</evidence>
<evidence type="ECO:0000256" key="1">
    <source>
        <dbReference type="SAM" id="SignalP"/>
    </source>
</evidence>
<evidence type="ECO:0008006" key="4">
    <source>
        <dbReference type="Google" id="ProtNLM"/>
    </source>
</evidence>